<dbReference type="InterPro" id="IPR006094">
    <property type="entry name" value="Oxid_FAD_bind_N"/>
</dbReference>
<protein>
    <recommendedName>
        <fullName evidence="6">FAD-binding PCMH-type domain-containing protein</fullName>
    </recommendedName>
</protein>
<dbReference type="Pfam" id="PF01565">
    <property type="entry name" value="FAD_binding_4"/>
    <property type="match status" value="1"/>
</dbReference>
<keyword evidence="5" id="KW-0560">Oxidoreductase</keyword>
<dbReference type="PROSITE" id="PS51387">
    <property type="entry name" value="FAD_PCMH"/>
    <property type="match status" value="1"/>
</dbReference>
<organism evidence="7 8">
    <name type="scientific">Lithohypha guttulata</name>
    <dbReference type="NCBI Taxonomy" id="1690604"/>
    <lineage>
        <taxon>Eukaryota</taxon>
        <taxon>Fungi</taxon>
        <taxon>Dikarya</taxon>
        <taxon>Ascomycota</taxon>
        <taxon>Pezizomycotina</taxon>
        <taxon>Eurotiomycetes</taxon>
        <taxon>Chaetothyriomycetidae</taxon>
        <taxon>Chaetothyriales</taxon>
        <taxon>Trichomeriaceae</taxon>
        <taxon>Lithohypha</taxon>
    </lineage>
</organism>
<comment type="caution">
    <text evidence="7">The sequence shown here is derived from an EMBL/GenBank/DDBJ whole genome shotgun (WGS) entry which is preliminary data.</text>
</comment>
<keyword evidence="4" id="KW-0274">FAD</keyword>
<evidence type="ECO:0000313" key="8">
    <source>
        <dbReference type="Proteomes" id="UP001345013"/>
    </source>
</evidence>
<evidence type="ECO:0000256" key="2">
    <source>
        <dbReference type="ARBA" id="ARBA00005466"/>
    </source>
</evidence>
<dbReference type="EMBL" id="JAVRRG010000144">
    <property type="protein sequence ID" value="KAK5080823.1"/>
    <property type="molecule type" value="Genomic_DNA"/>
</dbReference>
<dbReference type="Gene3D" id="3.30.43.10">
    <property type="entry name" value="Uridine Diphospho-n-acetylenolpyruvylglucosamine Reductase, domain 2"/>
    <property type="match status" value="1"/>
</dbReference>
<dbReference type="InterPro" id="IPR016167">
    <property type="entry name" value="FAD-bd_PCMH_sub1"/>
</dbReference>
<evidence type="ECO:0000313" key="7">
    <source>
        <dbReference type="EMBL" id="KAK5080823.1"/>
    </source>
</evidence>
<sequence length="510" mass="56918">MKQLVFGTLPSRSTDQATVTMGDASESSQHELKGQLLELSQLVEPAEVLHAYAEDYISNTQTWSTAKDKKPRLVLRPTTIESLCRVIKYLHDTGLDYKVRSQGFGSASATDVLISLSAFDDFEFYKEEEYVILGAGGNWRGYYDRMEAAALDWSIVPARTPSIGIGGSTLCSGFSWLSSQYGCVSDPANLLDAHVITTDGRAFWAAEVDPDLMWALRGTETGFAIVTHFKFRARPFPENGKLWAGPILIPRTKVAEVAKGIMSMAEKDKQGEMSDRVAMFLYVMRKELLAFIGATQDMLVVHAYDARGEAAGREEFRWALEMEGAVDQTRGDMTMGEVGRLQEHIGELRGTAEAYWAPICLTGEDEISEDIIKKSFGWWTSMLDEPSSIANYGYLLYELFSCKDNLTGRHSSAWPRPVGYKHMLLLGAGCAPNETKEISDAAKRSIMRGPEAILGKTMKEVDIVPNCIEDYHDVERIYGSHFEKLRQVKTRVDPGDRLRGWIKPSRHESG</sequence>
<dbReference type="SUPFAM" id="SSF56176">
    <property type="entry name" value="FAD-binding/transporter-associated domain-like"/>
    <property type="match status" value="1"/>
</dbReference>
<evidence type="ECO:0000259" key="6">
    <source>
        <dbReference type="PROSITE" id="PS51387"/>
    </source>
</evidence>
<dbReference type="InterPro" id="IPR016166">
    <property type="entry name" value="FAD-bd_PCMH"/>
</dbReference>
<evidence type="ECO:0000256" key="1">
    <source>
        <dbReference type="ARBA" id="ARBA00001974"/>
    </source>
</evidence>
<dbReference type="PANTHER" id="PTHR42973">
    <property type="entry name" value="BINDING OXIDOREDUCTASE, PUTATIVE (AFU_ORTHOLOGUE AFUA_1G17690)-RELATED"/>
    <property type="match status" value="1"/>
</dbReference>
<evidence type="ECO:0000256" key="4">
    <source>
        <dbReference type="ARBA" id="ARBA00022827"/>
    </source>
</evidence>
<dbReference type="Proteomes" id="UP001345013">
    <property type="component" value="Unassembled WGS sequence"/>
</dbReference>
<dbReference type="InterPro" id="IPR016169">
    <property type="entry name" value="FAD-bd_PCMH_sub2"/>
</dbReference>
<dbReference type="Gene3D" id="3.30.465.10">
    <property type="match status" value="1"/>
</dbReference>
<proteinExistence type="inferred from homology"/>
<feature type="domain" description="FAD-binding PCMH-type" evidence="6">
    <location>
        <begin position="67"/>
        <end position="236"/>
    </location>
</feature>
<keyword evidence="3" id="KW-0285">Flavoprotein</keyword>
<dbReference type="PANTHER" id="PTHR42973:SF39">
    <property type="entry name" value="FAD-BINDING PCMH-TYPE DOMAIN-CONTAINING PROTEIN"/>
    <property type="match status" value="1"/>
</dbReference>
<evidence type="ECO:0000256" key="3">
    <source>
        <dbReference type="ARBA" id="ARBA00022630"/>
    </source>
</evidence>
<dbReference type="InterPro" id="IPR036318">
    <property type="entry name" value="FAD-bd_PCMH-like_sf"/>
</dbReference>
<name>A0ABR0K0M5_9EURO</name>
<reference evidence="7 8" key="1">
    <citation type="submission" date="2023-08" db="EMBL/GenBank/DDBJ databases">
        <title>Black Yeasts Isolated from many extreme environments.</title>
        <authorList>
            <person name="Coleine C."/>
            <person name="Stajich J.E."/>
            <person name="Selbmann L."/>
        </authorList>
    </citation>
    <scope>NUCLEOTIDE SEQUENCE [LARGE SCALE GENOMIC DNA]</scope>
    <source>
        <strain evidence="7 8">CCFEE 5885</strain>
    </source>
</reference>
<dbReference type="Gene3D" id="3.40.462.20">
    <property type="match status" value="1"/>
</dbReference>
<accession>A0ABR0K0M5</accession>
<dbReference type="InterPro" id="IPR050416">
    <property type="entry name" value="FAD-linked_Oxidoreductase"/>
</dbReference>
<evidence type="ECO:0000256" key="5">
    <source>
        <dbReference type="ARBA" id="ARBA00023002"/>
    </source>
</evidence>
<comment type="cofactor">
    <cofactor evidence="1">
        <name>FAD</name>
        <dbReference type="ChEBI" id="CHEBI:57692"/>
    </cofactor>
</comment>
<comment type="similarity">
    <text evidence="2">Belongs to the oxygen-dependent FAD-linked oxidoreductase family.</text>
</comment>
<keyword evidence="8" id="KW-1185">Reference proteome</keyword>
<gene>
    <name evidence="7" type="ORF">LTR24_008397</name>
</gene>